<dbReference type="AlphaFoldDB" id="A0AAV4UUW4"/>
<reference evidence="1 2" key="1">
    <citation type="submission" date="2021-06" db="EMBL/GenBank/DDBJ databases">
        <title>Caerostris darwini draft genome.</title>
        <authorList>
            <person name="Kono N."/>
            <person name="Arakawa K."/>
        </authorList>
    </citation>
    <scope>NUCLEOTIDE SEQUENCE [LARGE SCALE GENOMIC DNA]</scope>
</reference>
<evidence type="ECO:0000313" key="2">
    <source>
        <dbReference type="Proteomes" id="UP001054837"/>
    </source>
</evidence>
<name>A0AAV4UUW4_9ARAC</name>
<accession>A0AAV4UUW4</accession>
<dbReference type="Proteomes" id="UP001054837">
    <property type="component" value="Unassembled WGS sequence"/>
</dbReference>
<evidence type="ECO:0000313" key="1">
    <source>
        <dbReference type="EMBL" id="GIY61691.1"/>
    </source>
</evidence>
<dbReference type="EMBL" id="BPLQ01011968">
    <property type="protein sequence ID" value="GIY61691.1"/>
    <property type="molecule type" value="Genomic_DNA"/>
</dbReference>
<comment type="caution">
    <text evidence="1">The sequence shown here is derived from an EMBL/GenBank/DDBJ whole genome shotgun (WGS) entry which is preliminary data.</text>
</comment>
<sequence>MLITTAFVITVQPIRRRASPVSCNNIIRHIHNSNAVLSVLVIRYNEQTPSEVKSMPWRCTYRPVVRRKHATAPCGKTFPPFAAAQVLEDFLVKLSMDGVIWLQAVLNVSGNSSWLE</sequence>
<protein>
    <submittedName>
        <fullName evidence="1">Uncharacterized protein</fullName>
    </submittedName>
</protein>
<proteinExistence type="predicted"/>
<gene>
    <name evidence="1" type="ORF">CDAR_116481</name>
</gene>
<organism evidence="1 2">
    <name type="scientific">Caerostris darwini</name>
    <dbReference type="NCBI Taxonomy" id="1538125"/>
    <lineage>
        <taxon>Eukaryota</taxon>
        <taxon>Metazoa</taxon>
        <taxon>Ecdysozoa</taxon>
        <taxon>Arthropoda</taxon>
        <taxon>Chelicerata</taxon>
        <taxon>Arachnida</taxon>
        <taxon>Araneae</taxon>
        <taxon>Araneomorphae</taxon>
        <taxon>Entelegynae</taxon>
        <taxon>Araneoidea</taxon>
        <taxon>Araneidae</taxon>
        <taxon>Caerostris</taxon>
    </lineage>
</organism>
<keyword evidence="2" id="KW-1185">Reference proteome</keyword>